<dbReference type="EMBL" id="CAJZBQ010000023">
    <property type="protein sequence ID" value="CAG9319445.1"/>
    <property type="molecule type" value="Genomic_DNA"/>
</dbReference>
<evidence type="ECO:0000256" key="1">
    <source>
        <dbReference type="SAM" id="Coils"/>
    </source>
</evidence>
<dbReference type="AlphaFoldDB" id="A0AAU9IZJ7"/>
<evidence type="ECO:0000256" key="2">
    <source>
        <dbReference type="SAM" id="MobiDB-lite"/>
    </source>
</evidence>
<dbReference type="Proteomes" id="UP001162131">
    <property type="component" value="Unassembled WGS sequence"/>
</dbReference>
<gene>
    <name evidence="3" type="ORF">BSTOLATCC_MIC24002</name>
</gene>
<organism evidence="3 4">
    <name type="scientific">Blepharisma stoltei</name>
    <dbReference type="NCBI Taxonomy" id="1481888"/>
    <lineage>
        <taxon>Eukaryota</taxon>
        <taxon>Sar</taxon>
        <taxon>Alveolata</taxon>
        <taxon>Ciliophora</taxon>
        <taxon>Postciliodesmatophora</taxon>
        <taxon>Heterotrichea</taxon>
        <taxon>Heterotrichida</taxon>
        <taxon>Blepharismidae</taxon>
        <taxon>Blepharisma</taxon>
    </lineage>
</organism>
<feature type="coiled-coil region" evidence="1">
    <location>
        <begin position="245"/>
        <end position="273"/>
    </location>
</feature>
<protein>
    <submittedName>
        <fullName evidence="3">Uncharacterized protein</fullName>
    </submittedName>
</protein>
<evidence type="ECO:0000313" key="3">
    <source>
        <dbReference type="EMBL" id="CAG9319445.1"/>
    </source>
</evidence>
<accession>A0AAU9IZJ7</accession>
<keyword evidence="4" id="KW-1185">Reference proteome</keyword>
<evidence type="ECO:0000313" key="4">
    <source>
        <dbReference type="Proteomes" id="UP001162131"/>
    </source>
</evidence>
<sequence length="476" mass="55598">MKRPEDTFALTSIDDKLNSRSAMRNPKQVQLPNIKSVPLFIKPSMTPSTKATPRANYTSVPSSRKAQSRSSVTHDLLRNIQQRANQEIEELFTLKAGDLADTVRKLEKSKYVKEVIKDLYDHVLKKKKEYNSLKHEQSLLNAELNSLHQKYDDLTHIEKDNTDRVQYIEQLQEKYEKLQNKIDLESIFTDSLNHMANVRYLNLCAIKDPTRLLKSQIVHTLAQNRNLDRGSEYHLTSALATRGKLGKIQENINSQRTRMRELLNQELKKYEERSKAIAFYKQEQQLWYRQKEAEIKDQDINNLVKIDNEVRKGDKLRIEFLEASQVLAAKEGKISEALRITNSTSVSNLFSQLQKLRVTKESLESLRTDLEATLRRQQNEIERLNKEYDNLNLQKHQKDEYDYHTLYDLEVSLAKREHDLQTHSEDSEKIKADFSTGLLGLNRIIQKIGDNSDIREIRSIKDAIEYICDKINRLTE</sequence>
<feature type="region of interest" description="Disordered" evidence="2">
    <location>
        <begin position="45"/>
        <end position="73"/>
    </location>
</feature>
<comment type="caution">
    <text evidence="3">The sequence shown here is derived from an EMBL/GenBank/DDBJ whole genome shotgun (WGS) entry which is preliminary data.</text>
</comment>
<reference evidence="3" key="1">
    <citation type="submission" date="2021-09" db="EMBL/GenBank/DDBJ databases">
        <authorList>
            <consortium name="AG Swart"/>
            <person name="Singh M."/>
            <person name="Singh A."/>
            <person name="Seah K."/>
            <person name="Emmerich C."/>
        </authorList>
    </citation>
    <scope>NUCLEOTIDE SEQUENCE</scope>
    <source>
        <strain evidence="3">ATCC30299</strain>
    </source>
</reference>
<name>A0AAU9IZJ7_9CILI</name>
<proteinExistence type="predicted"/>
<feature type="coiled-coil region" evidence="1">
    <location>
        <begin position="161"/>
        <end position="188"/>
    </location>
</feature>
<feature type="coiled-coil region" evidence="1">
    <location>
        <begin position="353"/>
        <end position="401"/>
    </location>
</feature>
<keyword evidence="1" id="KW-0175">Coiled coil</keyword>